<dbReference type="GO" id="GO:0006952">
    <property type="term" value="P:defense response"/>
    <property type="evidence" value="ECO:0007669"/>
    <property type="project" value="UniProtKB-KW"/>
</dbReference>
<dbReference type="AlphaFoldDB" id="A0A540LAQ4"/>
<keyword evidence="3 8" id="KW-0812">Transmembrane</keyword>
<keyword evidence="5 8" id="KW-1133">Transmembrane helix</keyword>
<comment type="caution">
    <text evidence="11">The sequence shown here is derived from an EMBL/GenBank/DDBJ whole genome shotgun (WGS) entry which is preliminary data.</text>
</comment>
<name>A0A540LAQ4_MALBA</name>
<dbReference type="PANTHER" id="PTHR31942">
    <property type="entry name" value="MLO-LIKE PROTEIN 1"/>
    <property type="match status" value="1"/>
</dbReference>
<evidence type="ECO:0000256" key="1">
    <source>
        <dbReference type="ARBA" id="ARBA00004141"/>
    </source>
</evidence>
<evidence type="ECO:0000256" key="8">
    <source>
        <dbReference type="RuleBase" id="RU280816"/>
    </source>
</evidence>
<evidence type="ECO:0000256" key="9">
    <source>
        <dbReference type="SAM" id="MobiDB-lite"/>
    </source>
</evidence>
<feature type="transmembrane region" description="Helical" evidence="10">
    <location>
        <begin position="142"/>
        <end position="165"/>
    </location>
</feature>
<keyword evidence="8" id="KW-0112">Calmodulin-binding</keyword>
<evidence type="ECO:0000313" key="12">
    <source>
        <dbReference type="Proteomes" id="UP000315295"/>
    </source>
</evidence>
<reference evidence="11 12" key="1">
    <citation type="journal article" date="2019" name="G3 (Bethesda)">
        <title>Sequencing of a Wild Apple (Malus baccata) Genome Unravels the Differences Between Cultivated and Wild Apple Species Regarding Disease Resistance and Cold Tolerance.</title>
        <authorList>
            <person name="Chen X."/>
        </authorList>
    </citation>
    <scope>NUCLEOTIDE SEQUENCE [LARGE SCALE GENOMIC DNA]</scope>
    <source>
        <strain evidence="12">cv. Shandingzi</strain>
        <tissue evidence="11">Leaves</tissue>
    </source>
</reference>
<comment type="function">
    <text evidence="8">May be involved in modulation of pathogen defense and leaf cell death.</text>
</comment>
<feature type="region of interest" description="Disordered" evidence="9">
    <location>
        <begin position="446"/>
        <end position="466"/>
    </location>
</feature>
<dbReference type="PANTHER" id="PTHR31942:SF57">
    <property type="entry name" value="MLO-LIKE PROTEIN"/>
    <property type="match status" value="1"/>
</dbReference>
<comment type="domain">
    <text evidence="8">The C-terminus contains a calmodulin-binding domain, which binds calmodulin in a calcium-dependent fashion.</text>
</comment>
<gene>
    <name evidence="8" type="primary">MLO</name>
    <name evidence="11" type="ORF">C1H46_030926</name>
</gene>
<evidence type="ECO:0000256" key="2">
    <source>
        <dbReference type="ARBA" id="ARBA00006574"/>
    </source>
</evidence>
<keyword evidence="6 8" id="KW-0472">Membrane</keyword>
<comment type="similarity">
    <text evidence="2 8">Belongs to the MLO family.</text>
</comment>
<dbReference type="STRING" id="106549.A0A540LAQ4"/>
<dbReference type="Pfam" id="PF03094">
    <property type="entry name" value="Mlo"/>
    <property type="match status" value="1"/>
</dbReference>
<evidence type="ECO:0000256" key="4">
    <source>
        <dbReference type="ARBA" id="ARBA00022821"/>
    </source>
</evidence>
<dbReference type="GO" id="GO:0016020">
    <property type="term" value="C:membrane"/>
    <property type="evidence" value="ECO:0007669"/>
    <property type="project" value="UniProtKB-SubCell"/>
</dbReference>
<feature type="transmembrane region" description="Helical" evidence="10">
    <location>
        <begin position="299"/>
        <end position="317"/>
    </location>
</feature>
<protein>
    <recommendedName>
        <fullName evidence="8">MLO-like protein</fullName>
    </recommendedName>
</protein>
<feature type="transmembrane region" description="Helical" evidence="10">
    <location>
        <begin position="275"/>
        <end position="293"/>
    </location>
</feature>
<keyword evidence="4 8" id="KW-0611">Plant defense</keyword>
<accession>A0A540LAQ4</accession>
<feature type="region of interest" description="Disordered" evidence="9">
    <location>
        <begin position="567"/>
        <end position="589"/>
    </location>
</feature>
<evidence type="ECO:0000313" key="11">
    <source>
        <dbReference type="EMBL" id="TQD83545.1"/>
    </source>
</evidence>
<evidence type="ECO:0000256" key="10">
    <source>
        <dbReference type="SAM" id="Phobius"/>
    </source>
</evidence>
<dbReference type="Proteomes" id="UP000315295">
    <property type="component" value="Unassembled WGS sequence"/>
</dbReference>
<feature type="transmembrane region" description="Helical" evidence="10">
    <location>
        <begin position="351"/>
        <end position="375"/>
    </location>
</feature>
<dbReference type="EMBL" id="VIEB01000674">
    <property type="protein sequence ID" value="TQD83545.1"/>
    <property type="molecule type" value="Genomic_DNA"/>
</dbReference>
<evidence type="ECO:0000256" key="3">
    <source>
        <dbReference type="ARBA" id="ARBA00022692"/>
    </source>
</evidence>
<sequence length="589" mass="67403">MARSLEETPTWAVSVFALIFFFLSFLIDTILHLLTKFLNRGRRKSLNRALMKFKTEMMKLGLMSLLLTISEEPISQICVGQAVANTFLLCKYPVNSLDVEPAVSSATQVPRSNSTNRSKEVNDQNYCEAKGMVPLLPRAGVLQLNILISLVTVFHVLYCILTMFLGMAKMGKWNAWENETRTLEYQILNDSRRFQLIHQTPFGKRHLKFWSKHPLLLWPVCFARQFCGSISKNDYMTLRNGFIRANFADGNNFNFLRFLARAFDDDFEQVVGIRFWIWLFSILFIFLSSHVFYDHYWLPFIPLLIVIVVGAKLEVIITKMCVESCKNTSVVRGRVLVQLNDDLFWFRRPRWLLHLIQLVLIQNSFHLAFLTWTWFESGSGSCLNRKREIIAIRITMGVVVQLICGYVTLPLHVLVTQMGSGMRRAVFTESVVEGLQNWHKKARHSLSKSRSISRSHSHSSSHLAHNFDTTEVSISDKIVKEAPDSDQRFPPPVAISSSSTSEITEEEVPQKAPPTPYITSLSVIPEITKEEENPKIVASTVTYDGEISFGSSWKFESSERHGREITEVIDEDHDSEILATFDQQPTTST</sequence>
<keyword evidence="7 8" id="KW-0568">Pathogenesis-related protein</keyword>
<keyword evidence="12" id="KW-1185">Reference proteome</keyword>
<feature type="transmembrane region" description="Helical" evidence="10">
    <location>
        <begin position="12"/>
        <end position="39"/>
    </location>
</feature>
<comment type="subcellular location">
    <subcellularLocation>
        <location evidence="1 8">Membrane</location>
        <topology evidence="1 8">Multi-pass membrane protein</topology>
    </subcellularLocation>
</comment>
<dbReference type="InterPro" id="IPR004326">
    <property type="entry name" value="Mlo"/>
</dbReference>
<evidence type="ECO:0000256" key="6">
    <source>
        <dbReference type="ARBA" id="ARBA00023136"/>
    </source>
</evidence>
<feature type="region of interest" description="Disordered" evidence="9">
    <location>
        <begin position="481"/>
        <end position="517"/>
    </location>
</feature>
<dbReference type="GO" id="GO:0005516">
    <property type="term" value="F:calmodulin binding"/>
    <property type="evidence" value="ECO:0007669"/>
    <property type="project" value="UniProtKB-KW"/>
</dbReference>
<proteinExistence type="inferred from homology"/>
<evidence type="ECO:0000256" key="5">
    <source>
        <dbReference type="ARBA" id="ARBA00022989"/>
    </source>
</evidence>
<evidence type="ECO:0000256" key="7">
    <source>
        <dbReference type="ARBA" id="ARBA00023265"/>
    </source>
</evidence>
<organism evidence="11 12">
    <name type="scientific">Malus baccata</name>
    <name type="common">Siberian crab apple</name>
    <name type="synonym">Pyrus baccata</name>
    <dbReference type="NCBI Taxonomy" id="106549"/>
    <lineage>
        <taxon>Eukaryota</taxon>
        <taxon>Viridiplantae</taxon>
        <taxon>Streptophyta</taxon>
        <taxon>Embryophyta</taxon>
        <taxon>Tracheophyta</taxon>
        <taxon>Spermatophyta</taxon>
        <taxon>Magnoliopsida</taxon>
        <taxon>eudicotyledons</taxon>
        <taxon>Gunneridae</taxon>
        <taxon>Pentapetalae</taxon>
        <taxon>rosids</taxon>
        <taxon>fabids</taxon>
        <taxon>Rosales</taxon>
        <taxon>Rosaceae</taxon>
        <taxon>Amygdaloideae</taxon>
        <taxon>Maleae</taxon>
        <taxon>Malus</taxon>
    </lineage>
</organism>
<feature type="transmembrane region" description="Helical" evidence="10">
    <location>
        <begin position="390"/>
        <end position="415"/>
    </location>
</feature>
<feature type="compositionally biased region" description="Basic residues" evidence="9">
    <location>
        <begin position="446"/>
        <end position="459"/>
    </location>
</feature>